<dbReference type="GO" id="GO:0070681">
    <property type="term" value="P:glutaminyl-tRNAGln biosynthesis via transamidation"/>
    <property type="evidence" value="ECO:0007669"/>
    <property type="project" value="TreeGrafter"/>
</dbReference>
<comment type="function">
    <text evidence="8 11">Allows the formation of correctly charged Asn-tRNA(Asn) or Gln-tRNA(Gln) through the transamidation of misacylated Asp-tRNA(Asn) or Glu-tRNA(Gln) in organisms which lack either or both of asparaginyl-tRNA or glutaminyl-tRNA synthetases. The reaction takes place in the presence of glutamine and ATP through an activated phospho-Asp-tRNA(Asn) or phospho-Glu-tRNA(Gln).</text>
</comment>
<dbReference type="PANTHER" id="PTHR11659:SF0">
    <property type="entry name" value="GLUTAMYL-TRNA(GLN) AMIDOTRANSFERASE SUBUNIT B, MITOCHONDRIAL"/>
    <property type="match status" value="1"/>
</dbReference>
<keyword evidence="5 11" id="KW-0547">Nucleotide-binding</keyword>
<dbReference type="InterPro" id="IPR003789">
    <property type="entry name" value="Asn/Gln_tRNA_amidoTrase-B-like"/>
</dbReference>
<evidence type="ECO:0000256" key="11">
    <source>
        <dbReference type="HAMAP-Rule" id="MF_00121"/>
    </source>
</evidence>
<keyword evidence="7 11" id="KW-0648">Protein biosynthesis</keyword>
<dbReference type="SUPFAM" id="SSF89095">
    <property type="entry name" value="GatB/YqeY motif"/>
    <property type="match status" value="1"/>
</dbReference>
<dbReference type="Pfam" id="PF02637">
    <property type="entry name" value="GatB_Yqey"/>
    <property type="match status" value="1"/>
</dbReference>
<comment type="similarity">
    <text evidence="1 11">Belongs to the GatB/GatE family. GatB subfamily.</text>
</comment>
<dbReference type="SUPFAM" id="SSF55931">
    <property type="entry name" value="Glutamine synthetase/guanido kinase"/>
    <property type="match status" value="1"/>
</dbReference>
<dbReference type="PROSITE" id="PS01234">
    <property type="entry name" value="GATB"/>
    <property type="match status" value="1"/>
</dbReference>
<evidence type="ECO:0000256" key="3">
    <source>
        <dbReference type="ARBA" id="ARBA00016923"/>
    </source>
</evidence>
<organism evidence="13 14">
    <name type="scientific">Candidatus Marsarchaeota G2 archaeon ECH_B_2</name>
    <dbReference type="NCBI Taxonomy" id="1978160"/>
    <lineage>
        <taxon>Archaea</taxon>
        <taxon>Candidatus Marsarchaeota</taxon>
        <taxon>Candidatus Marsarchaeota group 2</taxon>
    </lineage>
</organism>
<dbReference type="Gene3D" id="1.10.10.410">
    <property type="match status" value="1"/>
</dbReference>
<evidence type="ECO:0000259" key="12">
    <source>
        <dbReference type="SMART" id="SM00845"/>
    </source>
</evidence>
<evidence type="ECO:0000256" key="1">
    <source>
        <dbReference type="ARBA" id="ARBA00005306"/>
    </source>
</evidence>
<dbReference type="InterPro" id="IPR042114">
    <property type="entry name" value="GatB_C_1"/>
</dbReference>
<feature type="domain" description="Asn/Gln amidotransferase" evidence="12">
    <location>
        <begin position="324"/>
        <end position="470"/>
    </location>
</feature>
<dbReference type="GO" id="GO:0050566">
    <property type="term" value="F:asparaginyl-tRNA synthase (glutamine-hydrolyzing) activity"/>
    <property type="evidence" value="ECO:0007669"/>
    <property type="project" value="RHEA"/>
</dbReference>
<comment type="catalytic activity">
    <reaction evidence="9 11">
        <text>L-aspartyl-tRNA(Asn) + L-glutamine + ATP + H2O = L-asparaginyl-tRNA(Asn) + L-glutamate + ADP + phosphate + 2 H(+)</text>
        <dbReference type="Rhea" id="RHEA:14513"/>
        <dbReference type="Rhea" id="RHEA-COMP:9674"/>
        <dbReference type="Rhea" id="RHEA-COMP:9677"/>
        <dbReference type="ChEBI" id="CHEBI:15377"/>
        <dbReference type="ChEBI" id="CHEBI:15378"/>
        <dbReference type="ChEBI" id="CHEBI:29985"/>
        <dbReference type="ChEBI" id="CHEBI:30616"/>
        <dbReference type="ChEBI" id="CHEBI:43474"/>
        <dbReference type="ChEBI" id="CHEBI:58359"/>
        <dbReference type="ChEBI" id="CHEBI:78515"/>
        <dbReference type="ChEBI" id="CHEBI:78516"/>
        <dbReference type="ChEBI" id="CHEBI:456216"/>
    </reaction>
</comment>
<comment type="caution">
    <text evidence="13">The sequence shown here is derived from an EMBL/GenBank/DDBJ whole genome shotgun (WGS) entry which is preliminary data.</text>
</comment>
<dbReference type="PANTHER" id="PTHR11659">
    <property type="entry name" value="GLUTAMYL-TRNA GLN AMIDOTRANSFERASE SUBUNIT B MITOCHONDRIAL AND PROKARYOTIC PET112-RELATED"/>
    <property type="match status" value="1"/>
</dbReference>
<dbReference type="InterPro" id="IPR006075">
    <property type="entry name" value="Asn/Gln-tRNA_Trfase_suB/E_cat"/>
</dbReference>
<comment type="catalytic activity">
    <reaction evidence="10 11">
        <text>L-glutamyl-tRNA(Gln) + L-glutamine + ATP + H2O = L-glutaminyl-tRNA(Gln) + L-glutamate + ADP + phosphate + H(+)</text>
        <dbReference type="Rhea" id="RHEA:17521"/>
        <dbReference type="Rhea" id="RHEA-COMP:9681"/>
        <dbReference type="Rhea" id="RHEA-COMP:9684"/>
        <dbReference type="ChEBI" id="CHEBI:15377"/>
        <dbReference type="ChEBI" id="CHEBI:15378"/>
        <dbReference type="ChEBI" id="CHEBI:29985"/>
        <dbReference type="ChEBI" id="CHEBI:30616"/>
        <dbReference type="ChEBI" id="CHEBI:43474"/>
        <dbReference type="ChEBI" id="CHEBI:58359"/>
        <dbReference type="ChEBI" id="CHEBI:78520"/>
        <dbReference type="ChEBI" id="CHEBI:78521"/>
        <dbReference type="ChEBI" id="CHEBI:456216"/>
    </reaction>
</comment>
<evidence type="ECO:0000313" key="13">
    <source>
        <dbReference type="EMBL" id="PSN95138.1"/>
    </source>
</evidence>
<dbReference type="GO" id="GO:0005524">
    <property type="term" value="F:ATP binding"/>
    <property type="evidence" value="ECO:0007669"/>
    <property type="project" value="UniProtKB-KW"/>
</dbReference>
<evidence type="ECO:0000256" key="7">
    <source>
        <dbReference type="ARBA" id="ARBA00022917"/>
    </source>
</evidence>
<reference evidence="13 14" key="1">
    <citation type="submission" date="2017-04" db="EMBL/GenBank/DDBJ databases">
        <title>Novel microbial lineages endemic to geothermal iron-oxide mats fill important gaps in the evolutionary history of Archaea.</title>
        <authorList>
            <person name="Jay Z.J."/>
            <person name="Beam J.P."/>
            <person name="Dlakic M."/>
            <person name="Rusch D.B."/>
            <person name="Kozubal M.A."/>
            <person name="Inskeep W.P."/>
        </authorList>
    </citation>
    <scope>NUCLEOTIDE SEQUENCE [LARGE SCALE GENOMIC DNA]</scope>
    <source>
        <strain evidence="13">ECH_B_2</strain>
    </source>
</reference>
<dbReference type="InterPro" id="IPR017958">
    <property type="entry name" value="Gln-tRNA_amidoTrfase_suB_CS"/>
</dbReference>
<evidence type="ECO:0000256" key="4">
    <source>
        <dbReference type="ARBA" id="ARBA00022598"/>
    </source>
</evidence>
<dbReference type="NCBIfam" id="NF004014">
    <property type="entry name" value="PRK05477.1-4"/>
    <property type="match status" value="1"/>
</dbReference>
<accession>A0A2R6B9M3</accession>
<evidence type="ECO:0000256" key="5">
    <source>
        <dbReference type="ARBA" id="ARBA00022741"/>
    </source>
</evidence>
<evidence type="ECO:0000256" key="2">
    <source>
        <dbReference type="ARBA" id="ARBA00011123"/>
    </source>
</evidence>
<evidence type="ECO:0000313" key="14">
    <source>
        <dbReference type="Proteomes" id="UP000241284"/>
    </source>
</evidence>
<dbReference type="EC" id="6.3.5.-" evidence="11"/>
<evidence type="ECO:0000256" key="6">
    <source>
        <dbReference type="ARBA" id="ARBA00022840"/>
    </source>
</evidence>
<dbReference type="Pfam" id="PF02934">
    <property type="entry name" value="GatB_N"/>
    <property type="match status" value="1"/>
</dbReference>
<dbReference type="InterPro" id="IPR004413">
    <property type="entry name" value="GatB"/>
</dbReference>
<dbReference type="GO" id="GO:0006412">
    <property type="term" value="P:translation"/>
    <property type="evidence" value="ECO:0007669"/>
    <property type="project" value="UniProtKB-UniRule"/>
</dbReference>
<dbReference type="InterPro" id="IPR023168">
    <property type="entry name" value="GatB_Yqey_C_2"/>
</dbReference>
<dbReference type="NCBIfam" id="TIGR00133">
    <property type="entry name" value="gatB"/>
    <property type="match status" value="1"/>
</dbReference>
<dbReference type="SMART" id="SM00845">
    <property type="entry name" value="GatB_Yqey"/>
    <property type="match status" value="1"/>
</dbReference>
<dbReference type="NCBIfam" id="NF004012">
    <property type="entry name" value="PRK05477.1-2"/>
    <property type="match status" value="1"/>
</dbReference>
<keyword evidence="4 11" id="KW-0436">Ligase</keyword>
<sequence length="473" mass="53176">MIGLEVHVQLNRLNTKLFCGCRAEYQGLPPNTNVCPVCLGLPGSLPVLNKLAVNHAIMVAKALNCTISRSFNFVRKNYFYPDMTKNFQISQYEKAGGVPVAHSGWLGFANDSLERRIRIRRIQIEEDPGRLEHPEGIGSSKYVLVDYNRAGVGLLEIVTEPDLASPDEARVFIQKLRSVLEHLGVCDTSREGAIRADANVSVDGGNRVEVKNISSYKEIVKAIEFEVLRQTKIIEAGGSVSRETRHWVEAKGMTISSRQKEEEQDYRYFPEPDIPVVSLDEDALQRIFDSMPELPDARAKRFVEQYGLKSYDANVLVLDKGLADYFEETVRLYTNPKTVANWIQSEILRQLNEKKIEINQLAVTPGYLAEMLHMIETGEISGKIGKRVLVEVANTGLPPRVVVERLGLTRIADVEFIRRVAEEVFRENPDAVEDAKRDQEAVNYLIGQVMKKTRGRADPEVANKVVRQLLNGG</sequence>
<dbReference type="EMBL" id="NEXH01000013">
    <property type="protein sequence ID" value="PSN95138.1"/>
    <property type="molecule type" value="Genomic_DNA"/>
</dbReference>
<dbReference type="HAMAP" id="MF_00121">
    <property type="entry name" value="GatB"/>
    <property type="match status" value="1"/>
</dbReference>
<evidence type="ECO:0000256" key="10">
    <source>
        <dbReference type="ARBA" id="ARBA00047913"/>
    </source>
</evidence>
<dbReference type="InterPro" id="IPR014746">
    <property type="entry name" value="Gln_synth/guanido_kin_cat_dom"/>
</dbReference>
<name>A0A2R6B9M3_9ARCH</name>
<gene>
    <name evidence="11" type="primary">gatB</name>
    <name evidence="13" type="ORF">B9Q06_06735</name>
</gene>
<protein>
    <recommendedName>
        <fullName evidence="3 11">Aspartyl/glutamyl-tRNA(Asn/Gln) amidotransferase subunit B</fullName>
        <shortName evidence="11">Asp/Glu-ADT subunit B</shortName>
        <ecNumber evidence="11">6.3.5.-</ecNumber>
    </recommendedName>
</protein>
<dbReference type="InterPro" id="IPR017959">
    <property type="entry name" value="Asn/Gln-tRNA_amidoTrfase_suB/E"/>
</dbReference>
<keyword evidence="6 11" id="KW-0067">ATP-binding</keyword>
<dbReference type="AlphaFoldDB" id="A0A2R6B9M3"/>
<comment type="subunit">
    <text evidence="2 11">Heterotrimer of A, B and C subunits.</text>
</comment>
<evidence type="ECO:0000256" key="8">
    <source>
        <dbReference type="ARBA" id="ARBA00024799"/>
    </source>
</evidence>
<dbReference type="Gene3D" id="1.10.150.380">
    <property type="entry name" value="GatB domain, N-terminal subdomain"/>
    <property type="match status" value="1"/>
</dbReference>
<dbReference type="GO" id="GO:0050567">
    <property type="term" value="F:glutaminyl-tRNA synthase (glutamine-hydrolyzing) activity"/>
    <property type="evidence" value="ECO:0007669"/>
    <property type="project" value="UniProtKB-UniRule"/>
</dbReference>
<evidence type="ECO:0000256" key="9">
    <source>
        <dbReference type="ARBA" id="ARBA00047380"/>
    </source>
</evidence>
<dbReference type="FunFam" id="1.10.150.380:FF:000001">
    <property type="entry name" value="Aspartyl/glutamyl-tRNA(Asn/Gln) amidotransferase subunit B"/>
    <property type="match status" value="1"/>
</dbReference>
<proteinExistence type="inferred from homology"/>
<dbReference type="Proteomes" id="UP000241284">
    <property type="component" value="Unassembled WGS sequence"/>
</dbReference>
<dbReference type="InterPro" id="IPR018027">
    <property type="entry name" value="Asn/Gln_amidotransferase"/>
</dbReference>